<sequence length="724" mass="78056">MPALACCVDAALAPPGYAFHAGDSSLPSPVQFSGVPPAPTTTPTASIENSPSHWSPSLSSALYKIDAWGAPYFSVNHSGNIAVRPYGTDTLAHQEIDLLKIVRKVSDPKSVGGLGLQLPLIVRLPDVLKNRLESLQSAFNFAIQSQGYEAHYQGVYPVKCNQDRFVVEDIVRFGSPFRFGLEAGSKPELLLAMSCLCKGNPEALLVCNGFKDGEYISLALLARKLALNTVIVLEQEEELDLVLALSRKMSVRPVIGVRAKLRTKHSGHFGSTSGEKGKFGLTTTQILRVVKRLEEAAMLDCLQLLHIHIGSQIPSTALLADGVGEAAQIYCELVRLGAHMQVLDIGGGLGIDYDGSKSGNSDLSVAYGLEEYSLAVVQAVKFVCDRKNIKHPVLCSESGRAIVSHHSILIFEAVSASVSSAASMTYAGCQYFIEGLTEDARSDYRNLSAAVVRGEHDTCLLYAEQLKQRCVDHFKEGSIGMEQLAAVDGFCELVGKVIGLSEPVRTYHVNLSVFTSIPDFWGIGQLFPIVPIHRLEERPAVRGILSDLTCDSDGKIDKFIGGESSLPLHEFEGGGRYYLGMFLGGAYEEALGGVHNLFGGPSVVRVSQSDGPHSFSVTRAVPGPSCGDVLRVMQHEPELMFETLKHRAEEFCHHDEDSDDGGDSDHGIGNAALASSLARFFHNMPYLVASCSLTALNNGGFYYCNEDAADSAGGDEDQWSYCCA</sequence>
<dbReference type="GO" id="GO:0009409">
    <property type="term" value="P:response to cold"/>
    <property type="evidence" value="ECO:0007669"/>
    <property type="project" value="UniProtKB-ARBA"/>
</dbReference>
<dbReference type="PIRSF" id="PIRSF001336">
    <property type="entry name" value="Arg_decrbxlase"/>
    <property type="match status" value="1"/>
</dbReference>
<keyword evidence="11 16" id="KW-0456">Lyase</keyword>
<evidence type="ECO:0000256" key="16">
    <source>
        <dbReference type="RuleBase" id="RU003740"/>
    </source>
</evidence>
<comment type="similarity">
    <text evidence="4 16">Belongs to the Orn/Lys/Arg decarboxylase class-II family. SpeA subfamily.</text>
</comment>
<evidence type="ECO:0000256" key="15">
    <source>
        <dbReference type="PIRSR" id="PIRSR600183-50"/>
    </source>
</evidence>
<comment type="caution">
    <text evidence="17">The sequence shown here is derived from an EMBL/GenBank/DDBJ whole genome shotgun (WGS) entry which is preliminary data.</text>
</comment>
<evidence type="ECO:0000256" key="11">
    <source>
        <dbReference type="ARBA" id="ARBA00023239"/>
    </source>
</evidence>
<dbReference type="GO" id="GO:0009446">
    <property type="term" value="P:putrescine biosynthetic process"/>
    <property type="evidence" value="ECO:0007669"/>
    <property type="project" value="UniProtKB-KW"/>
</dbReference>
<dbReference type="SUPFAM" id="SSF51419">
    <property type="entry name" value="PLP-binding barrel"/>
    <property type="match status" value="1"/>
</dbReference>
<evidence type="ECO:0000256" key="14">
    <source>
        <dbReference type="PIRSR" id="PIRSR001336-50"/>
    </source>
</evidence>
<dbReference type="GO" id="GO:0008295">
    <property type="term" value="P:spermidine biosynthetic process"/>
    <property type="evidence" value="ECO:0007669"/>
    <property type="project" value="UniProtKB-KW"/>
</dbReference>
<dbReference type="InterPro" id="IPR000183">
    <property type="entry name" value="Orn/DAP/Arg_de-COase"/>
</dbReference>
<dbReference type="NCBIfam" id="TIGR01273">
    <property type="entry name" value="speA"/>
    <property type="match status" value="1"/>
</dbReference>
<keyword evidence="18" id="KW-1185">Reference proteome</keyword>
<dbReference type="PRINTS" id="PR01179">
    <property type="entry name" value="ODADCRBXLASE"/>
</dbReference>
<reference evidence="17 18" key="1">
    <citation type="journal article" date="2020" name="Mol. Plant">
        <title>The Chromosome-Based Rubber Tree Genome Provides New Insights into Spurge Genome Evolution and Rubber Biosynthesis.</title>
        <authorList>
            <person name="Liu J."/>
            <person name="Shi C."/>
            <person name="Shi C.C."/>
            <person name="Li W."/>
            <person name="Zhang Q.J."/>
            <person name="Zhang Y."/>
            <person name="Li K."/>
            <person name="Lu H.F."/>
            <person name="Shi C."/>
            <person name="Zhu S.T."/>
            <person name="Xiao Z.Y."/>
            <person name="Nan H."/>
            <person name="Yue Y."/>
            <person name="Zhu X.G."/>
            <person name="Wu Y."/>
            <person name="Hong X.N."/>
            <person name="Fan G.Y."/>
            <person name="Tong Y."/>
            <person name="Zhang D."/>
            <person name="Mao C.L."/>
            <person name="Liu Y.L."/>
            <person name="Hao S.J."/>
            <person name="Liu W.Q."/>
            <person name="Lv M.Q."/>
            <person name="Zhang H.B."/>
            <person name="Liu Y."/>
            <person name="Hu-Tang G.R."/>
            <person name="Wang J.P."/>
            <person name="Wang J.H."/>
            <person name="Sun Y.H."/>
            <person name="Ni S.B."/>
            <person name="Chen W.B."/>
            <person name="Zhang X.C."/>
            <person name="Jiao Y.N."/>
            <person name="Eichler E.E."/>
            <person name="Li G.H."/>
            <person name="Liu X."/>
            <person name="Gao L.Z."/>
        </authorList>
    </citation>
    <scope>NUCLEOTIDE SEQUENCE [LARGE SCALE GENOMIC DNA]</scope>
    <source>
        <strain evidence="18">cv. GT1</strain>
        <tissue evidence="17">Leaf</tissue>
    </source>
</reference>
<keyword evidence="8 14" id="KW-0663">Pyridoxal phosphate</keyword>
<evidence type="ECO:0000256" key="4">
    <source>
        <dbReference type="ARBA" id="ARBA00008357"/>
    </source>
</evidence>
<evidence type="ECO:0000256" key="9">
    <source>
        <dbReference type="ARBA" id="ARBA00023023"/>
    </source>
</evidence>
<dbReference type="GO" id="GO:0006527">
    <property type="term" value="P:L-arginine catabolic process"/>
    <property type="evidence" value="ECO:0007669"/>
    <property type="project" value="InterPro"/>
</dbReference>
<dbReference type="OrthoDB" id="3717802at2759"/>
<evidence type="ECO:0000256" key="13">
    <source>
        <dbReference type="ARBA" id="ARBA00067569"/>
    </source>
</evidence>
<keyword evidence="9" id="KW-0661">Putrescine biosynthesis</keyword>
<dbReference type="Pfam" id="PF02784">
    <property type="entry name" value="Orn_Arg_deC_N"/>
    <property type="match status" value="1"/>
</dbReference>
<evidence type="ECO:0000256" key="10">
    <source>
        <dbReference type="ARBA" id="ARBA00023066"/>
    </source>
</evidence>
<dbReference type="InterPro" id="IPR002985">
    <property type="entry name" value="Arg_decrbxlase"/>
</dbReference>
<proteinExistence type="inferred from homology"/>
<evidence type="ECO:0000256" key="7">
    <source>
        <dbReference type="ARBA" id="ARBA00022842"/>
    </source>
</evidence>
<comment type="catalytic activity">
    <reaction evidence="12 16">
        <text>L-arginine + H(+) = agmatine + CO2</text>
        <dbReference type="Rhea" id="RHEA:17641"/>
        <dbReference type="ChEBI" id="CHEBI:15378"/>
        <dbReference type="ChEBI" id="CHEBI:16526"/>
        <dbReference type="ChEBI" id="CHEBI:32682"/>
        <dbReference type="ChEBI" id="CHEBI:58145"/>
        <dbReference type="EC" id="4.1.1.19"/>
    </reaction>
</comment>
<dbReference type="EC" id="4.1.1.19" evidence="5 16"/>
<evidence type="ECO:0000256" key="12">
    <source>
        <dbReference type="ARBA" id="ARBA00049309"/>
    </source>
</evidence>
<evidence type="ECO:0000256" key="5">
    <source>
        <dbReference type="ARBA" id="ARBA00012426"/>
    </source>
</evidence>
<protein>
    <recommendedName>
        <fullName evidence="13 16">Arginine decarboxylase</fullName>
        <ecNumber evidence="5 16">4.1.1.19</ecNumber>
    </recommendedName>
</protein>
<organism evidence="17 18">
    <name type="scientific">Hevea brasiliensis</name>
    <name type="common">Para rubber tree</name>
    <name type="synonym">Siphonia brasiliensis</name>
    <dbReference type="NCBI Taxonomy" id="3981"/>
    <lineage>
        <taxon>Eukaryota</taxon>
        <taxon>Viridiplantae</taxon>
        <taxon>Streptophyta</taxon>
        <taxon>Embryophyta</taxon>
        <taxon>Tracheophyta</taxon>
        <taxon>Spermatophyta</taxon>
        <taxon>Magnoliopsida</taxon>
        <taxon>eudicotyledons</taxon>
        <taxon>Gunneridae</taxon>
        <taxon>Pentapetalae</taxon>
        <taxon>rosids</taxon>
        <taxon>fabids</taxon>
        <taxon>Malpighiales</taxon>
        <taxon>Euphorbiaceae</taxon>
        <taxon>Crotonoideae</taxon>
        <taxon>Micrandreae</taxon>
        <taxon>Hevea</taxon>
    </lineage>
</organism>
<gene>
    <name evidence="17" type="ORF">GH714_031070</name>
</gene>
<dbReference type="Proteomes" id="UP000467840">
    <property type="component" value="Chromosome 11"/>
</dbReference>
<dbReference type="PANTHER" id="PTHR43295">
    <property type="entry name" value="ARGININE DECARBOXYLASE"/>
    <property type="match status" value="1"/>
</dbReference>
<dbReference type="PANTHER" id="PTHR43295:SF1">
    <property type="entry name" value="ARGININE DECARBOXYLASE 1, CHLOROPLASTIC-RELATED"/>
    <property type="match status" value="1"/>
</dbReference>
<dbReference type="PROSITE" id="PS00878">
    <property type="entry name" value="ODR_DC_2_1"/>
    <property type="match status" value="1"/>
</dbReference>
<dbReference type="FunFam" id="3.20.20.10:FF:000001">
    <property type="entry name" value="Biosynthetic arginine decarboxylase"/>
    <property type="match status" value="1"/>
</dbReference>
<evidence type="ECO:0000256" key="8">
    <source>
        <dbReference type="ARBA" id="ARBA00022898"/>
    </source>
</evidence>
<evidence type="ECO:0000256" key="1">
    <source>
        <dbReference type="ARBA" id="ARBA00001933"/>
    </source>
</evidence>
<comment type="pathway">
    <text evidence="3 16">Amine and polyamine biosynthesis; agmatine biosynthesis; agmatine from L-arginine: step 1/1.</text>
</comment>
<feature type="active site" description="Proton donor" evidence="15">
    <location>
        <position position="550"/>
    </location>
</feature>
<accession>A0A6A6NDT0</accession>
<evidence type="ECO:0000313" key="18">
    <source>
        <dbReference type="Proteomes" id="UP000467840"/>
    </source>
</evidence>
<dbReference type="AlphaFoldDB" id="A0A6A6NDT0"/>
<dbReference type="Gene3D" id="2.40.37.10">
    <property type="entry name" value="Lyase, Ornithine Decarboxylase, Chain A, domain 1"/>
    <property type="match status" value="1"/>
</dbReference>
<name>A0A6A6NDT0_HEVBR</name>
<dbReference type="InterPro" id="IPR022644">
    <property type="entry name" value="De-COase2_N"/>
</dbReference>
<dbReference type="Gene3D" id="1.20.58.930">
    <property type="match status" value="1"/>
</dbReference>
<keyword evidence="7 16" id="KW-0460">Magnesium</keyword>
<dbReference type="UniPathway" id="UPA00186">
    <property type="reaction ID" value="UER00284"/>
</dbReference>
<dbReference type="InterPro" id="IPR029066">
    <property type="entry name" value="PLP-binding_barrel"/>
</dbReference>
<dbReference type="InterPro" id="IPR022653">
    <property type="entry name" value="De-COase2_pyr-phos_BS"/>
</dbReference>
<evidence type="ECO:0000256" key="2">
    <source>
        <dbReference type="ARBA" id="ARBA00001946"/>
    </source>
</evidence>
<dbReference type="GO" id="GO:0008792">
    <property type="term" value="F:arginine decarboxylase activity"/>
    <property type="evidence" value="ECO:0007669"/>
    <property type="project" value="UniProtKB-EC"/>
</dbReference>
<dbReference type="InterPro" id="IPR009006">
    <property type="entry name" value="Ala_racemase/Decarboxylase_C"/>
</dbReference>
<evidence type="ECO:0000313" key="17">
    <source>
        <dbReference type="EMBL" id="KAF2322819.1"/>
    </source>
</evidence>
<dbReference type="SUPFAM" id="SSF50621">
    <property type="entry name" value="Alanine racemase C-terminal domain-like"/>
    <property type="match status" value="1"/>
</dbReference>
<keyword evidence="10 16" id="KW-0745">Spermidine biosynthesis</keyword>
<evidence type="ECO:0000256" key="6">
    <source>
        <dbReference type="ARBA" id="ARBA00022793"/>
    </source>
</evidence>
<evidence type="ECO:0000256" key="3">
    <source>
        <dbReference type="ARBA" id="ARBA00004773"/>
    </source>
</evidence>
<keyword evidence="6 16" id="KW-0210">Decarboxylase</keyword>
<dbReference type="NCBIfam" id="NF003763">
    <property type="entry name" value="PRK05354.1"/>
    <property type="match status" value="1"/>
</dbReference>
<comment type="cofactor">
    <cofactor evidence="2 16">
        <name>Mg(2+)</name>
        <dbReference type="ChEBI" id="CHEBI:18420"/>
    </cofactor>
</comment>
<dbReference type="CDD" id="cd06830">
    <property type="entry name" value="PLPDE_III_ADC"/>
    <property type="match status" value="1"/>
</dbReference>
<dbReference type="PROSITE" id="PS00879">
    <property type="entry name" value="ODR_DC_2_2"/>
    <property type="match status" value="1"/>
</dbReference>
<dbReference type="PRINTS" id="PR01180">
    <property type="entry name" value="ARGDCRBXLASE"/>
</dbReference>
<dbReference type="Gene3D" id="3.20.20.10">
    <property type="entry name" value="Alanine racemase"/>
    <property type="match status" value="1"/>
</dbReference>
<feature type="modified residue" description="N6-(pyridoxal phosphate)lysine" evidence="14">
    <location>
        <position position="159"/>
    </location>
</feature>
<comment type="cofactor">
    <cofactor evidence="1 14 16">
        <name>pyridoxal 5'-phosphate</name>
        <dbReference type="ChEBI" id="CHEBI:597326"/>
    </cofactor>
</comment>
<dbReference type="EMBL" id="JAAGAX010000002">
    <property type="protein sequence ID" value="KAF2322819.1"/>
    <property type="molecule type" value="Genomic_DNA"/>
</dbReference>
<dbReference type="InterPro" id="IPR022657">
    <property type="entry name" value="De-COase2_CS"/>
</dbReference>